<dbReference type="InterPro" id="IPR000073">
    <property type="entry name" value="AB_hydrolase_1"/>
</dbReference>
<keyword evidence="3" id="KW-0012">Acyltransferase</keyword>
<accession>A0A8J8W845</accession>
<feature type="domain" description="AB hydrolase-1" evidence="2">
    <location>
        <begin position="55"/>
        <end position="161"/>
    </location>
</feature>
<dbReference type="PANTHER" id="PTHR32268:SF15">
    <property type="entry name" value="HOMOSERINE ACETYLTRANSFERASE FAMILY PROTEIN (AFU_ORTHOLOGUE AFUA_1G15350)"/>
    <property type="match status" value="1"/>
</dbReference>
<dbReference type="SUPFAM" id="SSF53474">
    <property type="entry name" value="alpha/beta-Hydrolases"/>
    <property type="match status" value="1"/>
</dbReference>
<name>A0A8J8W845_9EURO</name>
<organism evidence="3 4">
    <name type="scientific">Penicillium ucsense</name>
    <dbReference type="NCBI Taxonomy" id="2839758"/>
    <lineage>
        <taxon>Eukaryota</taxon>
        <taxon>Fungi</taxon>
        <taxon>Dikarya</taxon>
        <taxon>Ascomycota</taxon>
        <taxon>Pezizomycotina</taxon>
        <taxon>Eurotiomycetes</taxon>
        <taxon>Eurotiomycetidae</taxon>
        <taxon>Eurotiales</taxon>
        <taxon>Aspergillaceae</taxon>
        <taxon>Penicillium</taxon>
    </lineage>
</organism>
<reference evidence="3" key="1">
    <citation type="journal article" date="2020" name="Front. Microbiol.">
        <title>Gene regulatory networks of Penicillium echinulatum 2HH and Penicillium oxalicum 114-2 inferred by a computational biology approach.</title>
        <authorList>
            <person name="Lenz A.R."/>
            <person name="Galan-Vasquez E."/>
            <person name="Balbinot E."/>
            <person name="De Abreu F.P."/>
            <person name="De Oliveira N.S."/>
            <person name="Da Rosa L.O."/>
            <person name="De Avila E Silva S."/>
            <person name="Camassola M."/>
            <person name="Dillon A.J.P."/>
            <person name="Perez-Rueda E."/>
        </authorList>
    </citation>
    <scope>NUCLEOTIDE SEQUENCE</scope>
    <source>
        <strain evidence="3">S1M29</strain>
    </source>
</reference>
<keyword evidence="3" id="KW-0808">Transferase</keyword>
<dbReference type="OrthoDB" id="9972683at2759"/>
<comment type="caution">
    <text evidence="3">The sequence shown here is derived from an EMBL/GenBank/DDBJ whole genome shotgun (WGS) entry which is preliminary data.</text>
</comment>
<evidence type="ECO:0000256" key="1">
    <source>
        <dbReference type="ARBA" id="ARBA00006886"/>
    </source>
</evidence>
<dbReference type="AlphaFoldDB" id="A0A8J8W845"/>
<dbReference type="GO" id="GO:0017000">
    <property type="term" value="P:antibiotic biosynthetic process"/>
    <property type="evidence" value="ECO:0007669"/>
    <property type="project" value="UniProtKB-ARBA"/>
</dbReference>
<evidence type="ECO:0000259" key="2">
    <source>
        <dbReference type="Pfam" id="PF00561"/>
    </source>
</evidence>
<dbReference type="Gene3D" id="3.40.50.1820">
    <property type="entry name" value="alpha/beta hydrolase"/>
    <property type="match status" value="1"/>
</dbReference>
<sequence>MSSAYDGTGVQHYDLENFRYQNADSAPTVRVAYREFNPTAQKVALIPTCFRGRINETLNFTTGALRDYRVIVVALLGNGESSSPSNTESFPSSLDYRDCVQAQYRLLQEKLEIVSIDVIVGFSMGGQCAYYWTAMYPDVVRAAVIICSSAKTSLHNYQFLEGPKAALTSSVDYNDAALRSQAGGSLRGLHAFARAYSAWLTSAEWFEQRLFEKLGHRSLEDWSQAGDQGYEDWHPDNLLVMLGMWQRADLGAVVGFDGTKVPIDEALQTLTPRILLMPCQTDQYFTPEFSQKEASHLKNGQLAIIPSIWGHVAGGGGNPEDTEWMDQTIARFLSAGN</sequence>
<dbReference type="EMBL" id="WIWV01000017">
    <property type="protein sequence ID" value="KAF7718210.1"/>
    <property type="molecule type" value="Genomic_DNA"/>
</dbReference>
<protein>
    <submittedName>
        <fullName evidence="3">Homoserine O-acetyltransferase</fullName>
        <ecNumber evidence="3">2.3.1.31</ecNumber>
    </submittedName>
</protein>
<dbReference type="InterPro" id="IPR029058">
    <property type="entry name" value="AB_hydrolase_fold"/>
</dbReference>
<dbReference type="PANTHER" id="PTHR32268">
    <property type="entry name" value="HOMOSERINE O-ACETYLTRANSFERASE"/>
    <property type="match status" value="1"/>
</dbReference>
<dbReference type="Proteomes" id="UP000631181">
    <property type="component" value="Unassembled WGS sequence"/>
</dbReference>
<dbReference type="GO" id="GO:0072330">
    <property type="term" value="P:monocarboxylic acid biosynthetic process"/>
    <property type="evidence" value="ECO:0007669"/>
    <property type="project" value="UniProtKB-ARBA"/>
</dbReference>
<comment type="similarity">
    <text evidence="1">Belongs to the AB hydrolase superfamily. MetX family.</text>
</comment>
<evidence type="ECO:0000313" key="4">
    <source>
        <dbReference type="Proteomes" id="UP000631181"/>
    </source>
</evidence>
<dbReference type="GO" id="GO:0004414">
    <property type="term" value="F:homoserine O-acetyltransferase activity"/>
    <property type="evidence" value="ECO:0007669"/>
    <property type="project" value="UniProtKB-EC"/>
</dbReference>
<proteinExistence type="inferred from homology"/>
<dbReference type="Pfam" id="PF00561">
    <property type="entry name" value="Abhydrolase_1"/>
    <property type="match status" value="1"/>
</dbReference>
<keyword evidence="4" id="KW-1185">Reference proteome</keyword>
<dbReference type="InterPro" id="IPR008220">
    <property type="entry name" value="HAT_MetX-like"/>
</dbReference>
<evidence type="ECO:0000313" key="3">
    <source>
        <dbReference type="EMBL" id="KAF7718210.1"/>
    </source>
</evidence>
<dbReference type="EC" id="2.3.1.31" evidence="3"/>
<gene>
    <name evidence="3" type="ORF">PECM_002587</name>
</gene>